<name>A0A3G3HBM6_BURL3</name>
<evidence type="ECO:0000313" key="1">
    <source>
        <dbReference type="EMBL" id="VWC90930.1"/>
    </source>
</evidence>
<reference evidence="1 2" key="1">
    <citation type="submission" date="2019-09" db="EMBL/GenBank/DDBJ databases">
        <authorList>
            <person name="Depoorter E."/>
        </authorList>
    </citation>
    <scope>NUCLEOTIDE SEQUENCE [LARGE SCALE GENOMIC DNA]</scope>
    <source>
        <strain evidence="1">R-18112</strain>
    </source>
</reference>
<organism evidence="1 2">
    <name type="scientific">Burkholderia lata (strain ATCC 17760 / DSM 23089 / LMG 22485 / NCIMB 9086 / R18194 / 383)</name>
    <dbReference type="NCBI Taxonomy" id="482957"/>
    <lineage>
        <taxon>Bacteria</taxon>
        <taxon>Pseudomonadati</taxon>
        <taxon>Pseudomonadota</taxon>
        <taxon>Betaproteobacteria</taxon>
        <taxon>Burkholderiales</taxon>
        <taxon>Burkholderiaceae</taxon>
        <taxon>Burkholderia</taxon>
        <taxon>Burkholderia cepacia complex</taxon>
    </lineage>
</organism>
<dbReference type="AlphaFoldDB" id="A0A3G3HBM6"/>
<proteinExistence type="predicted"/>
<gene>
    <name evidence="1" type="ORF">BLA18112_03315</name>
</gene>
<dbReference type="RefSeq" id="WP_122947501.1">
    <property type="nucleotide sequence ID" value="NZ_CABVQI010000009.1"/>
</dbReference>
<dbReference type="EMBL" id="CABVQI010000009">
    <property type="protein sequence ID" value="VWC90930.1"/>
    <property type="molecule type" value="Genomic_DNA"/>
</dbReference>
<sequence length="99" mass="10761">MSSTYDYHGYTIEVRCEVDTGLADACTQITSNGRGYVVVVQVRMSDTSALLFTPVRLAGDRGKPFAESLEAVRAGRAAGQIIVDDLLLSLSMCDRQSRN</sequence>
<protein>
    <submittedName>
        <fullName evidence="1">Hydrogenase maturation factor</fullName>
    </submittedName>
</protein>
<dbReference type="Proteomes" id="UP000494274">
    <property type="component" value="Unassembled WGS sequence"/>
</dbReference>
<accession>A0A3G3HBM6</accession>
<evidence type="ECO:0000313" key="2">
    <source>
        <dbReference type="Proteomes" id="UP000494274"/>
    </source>
</evidence>